<protein>
    <submittedName>
        <fullName evidence="1">Uncharacterized protein</fullName>
    </submittedName>
</protein>
<dbReference type="InterPro" id="IPR015947">
    <property type="entry name" value="PUA-like_sf"/>
</dbReference>
<dbReference type="SUPFAM" id="SSF88697">
    <property type="entry name" value="PUA domain-like"/>
    <property type="match status" value="1"/>
</dbReference>
<dbReference type="EMBL" id="CP144060">
    <property type="protein sequence ID" value="WWD21401.1"/>
    <property type="molecule type" value="Genomic_DNA"/>
</dbReference>
<evidence type="ECO:0000313" key="1">
    <source>
        <dbReference type="EMBL" id="WWD21401.1"/>
    </source>
</evidence>
<evidence type="ECO:0000313" key="2">
    <source>
        <dbReference type="Proteomes" id="UP000322225"/>
    </source>
</evidence>
<accession>A0AAJ8N037</accession>
<reference evidence="1" key="1">
    <citation type="submission" date="2017-08" db="EMBL/GenBank/DDBJ databases">
        <authorList>
            <person name="Cuomo C."/>
            <person name="Billmyre B."/>
            <person name="Heitman J."/>
        </authorList>
    </citation>
    <scope>NUCLEOTIDE SEQUENCE</scope>
    <source>
        <strain evidence="1">CBS 12478</strain>
    </source>
</reference>
<keyword evidence="2" id="KW-1185">Reference proteome</keyword>
<proteinExistence type="predicted"/>
<dbReference type="RefSeq" id="XP_031858858.2">
    <property type="nucleotide sequence ID" value="XM_032006806.2"/>
</dbReference>
<reference evidence="1" key="2">
    <citation type="submission" date="2024-01" db="EMBL/GenBank/DDBJ databases">
        <title>Comparative genomics of Cryptococcus and Kwoniella reveals pathogenesis evolution and contrasting modes of karyotype evolution via chromosome fusion or intercentromeric recombination.</title>
        <authorList>
            <person name="Coelho M.A."/>
            <person name="David-Palma M."/>
            <person name="Shea T."/>
            <person name="Bowers K."/>
            <person name="McGinley-Smith S."/>
            <person name="Mohammad A.W."/>
            <person name="Gnirke A."/>
            <person name="Yurkov A.M."/>
            <person name="Nowrousian M."/>
            <person name="Sun S."/>
            <person name="Cuomo C.A."/>
            <person name="Heitman J."/>
        </authorList>
    </citation>
    <scope>NUCLEOTIDE SEQUENCE</scope>
    <source>
        <strain evidence="1">CBS 12478</strain>
    </source>
</reference>
<name>A0AAJ8N037_9TREE</name>
<organism evidence="1 2">
    <name type="scientific">Kwoniella shandongensis</name>
    <dbReference type="NCBI Taxonomy" id="1734106"/>
    <lineage>
        <taxon>Eukaryota</taxon>
        <taxon>Fungi</taxon>
        <taxon>Dikarya</taxon>
        <taxon>Basidiomycota</taxon>
        <taxon>Agaricomycotina</taxon>
        <taxon>Tremellomycetes</taxon>
        <taxon>Tremellales</taxon>
        <taxon>Cryptococcaceae</taxon>
        <taxon>Kwoniella</taxon>
    </lineage>
</organism>
<dbReference type="AlphaFoldDB" id="A0AAJ8N037"/>
<sequence length="203" mass="23463">MNNTTKRLMSFSPVSRHTLSCTHLRSFNKLCSESNMTSSTAAAPPEDIILSMAHTPTEDYMQQIVQRVKTHEFRKRLYPPSILGIWFYETSPTSSITHICEIGPTHVRSRDSPLVEDGIGHEGYNAHHPDWKGYDYAYPLVSCWRIKEPISLARMKEHYGLGGAPRGMVYVPRRMKDEVKWVEQWLIWSNCEYGSVWQAVWSE</sequence>
<dbReference type="GeneID" id="43590969"/>
<gene>
    <name evidence="1" type="ORF">CI109_105886</name>
</gene>
<dbReference type="Proteomes" id="UP000322225">
    <property type="component" value="Chromosome 10"/>
</dbReference>
<dbReference type="KEGG" id="ksn:43590969"/>